<dbReference type="EMBL" id="JAOXLN010000006">
    <property type="protein sequence ID" value="MDZ5085260.1"/>
    <property type="molecule type" value="Genomic_DNA"/>
</dbReference>
<name>A0ACC6ME54_MYCPF</name>
<evidence type="ECO:0000313" key="2">
    <source>
        <dbReference type="Proteomes" id="UP001289645"/>
    </source>
</evidence>
<keyword evidence="2" id="KW-1185">Reference proteome</keyword>
<accession>A0ACC6ME54</accession>
<protein>
    <submittedName>
        <fullName evidence="1">Uncharacterized protein</fullName>
    </submittedName>
</protein>
<gene>
    <name evidence="1" type="ORF">OHX15_07655</name>
</gene>
<sequence>MSLLGEALDLLRKYGDVVGIDWEKGPSILDRTLGPAVTNLAGSPILAAAQLTIQGMKATTGSGEPEDGKAFEKSADLYEEAGNLLIDAAPVEDRWDGTAADTYEAKNGEHRRLTLEVAAAEKEMRQALSGLAVQVRSTRRDLQDAIDFLSDYDTSTSWMNFIPGGAAVKAASDAAVAATQLGVAQASMAKLVAESVSVAQSMQTPLGRYDSAAAQKMLDAEPDPGDDKADRFPCGEPFGDERTDGRLPDRAENDESFTPPEPMGPPVEYPPATPYGTPVPR</sequence>
<organism evidence="1 2">
    <name type="scientific">Mycolicibacterium parafortuitum</name>
    <name type="common">Mycobacterium parafortuitum</name>
    <dbReference type="NCBI Taxonomy" id="39692"/>
    <lineage>
        <taxon>Bacteria</taxon>
        <taxon>Bacillati</taxon>
        <taxon>Actinomycetota</taxon>
        <taxon>Actinomycetes</taxon>
        <taxon>Mycobacteriales</taxon>
        <taxon>Mycobacteriaceae</taxon>
        <taxon>Mycolicibacterium</taxon>
    </lineage>
</organism>
<reference evidence="1 2" key="1">
    <citation type="journal article" date="2021" name="Chemosphere">
        <title>Bioballs carrying a syntrophic Rhodococcus and Mycolicibacterium consortium for simultaneous sorption and biodegradation of fuel oil in contaminated freshwater.</title>
        <authorList>
            <person name="Naloka K."/>
            <person name="Polrit D."/>
            <person name="Muangchinda C."/>
            <person name="Thoetkiattikul H."/>
            <person name="Pinyakong O."/>
        </authorList>
    </citation>
    <scope>NUCLEOTIDE SEQUENCE [LARGE SCALE GENOMIC DNA]</scope>
    <source>
        <strain evidence="1 2">J101</strain>
    </source>
</reference>
<evidence type="ECO:0000313" key="1">
    <source>
        <dbReference type="EMBL" id="MDZ5085260.1"/>
    </source>
</evidence>
<comment type="caution">
    <text evidence="1">The sequence shown here is derived from an EMBL/GenBank/DDBJ whole genome shotgun (WGS) entry which is preliminary data.</text>
</comment>
<dbReference type="Proteomes" id="UP001289645">
    <property type="component" value="Unassembled WGS sequence"/>
</dbReference>
<proteinExistence type="predicted"/>